<dbReference type="GO" id="GO:0016614">
    <property type="term" value="F:oxidoreductase activity, acting on CH-OH group of donors"/>
    <property type="evidence" value="ECO:0007669"/>
    <property type="project" value="InterPro"/>
</dbReference>
<evidence type="ECO:0000256" key="4">
    <source>
        <dbReference type="ARBA" id="ARBA00022827"/>
    </source>
</evidence>
<evidence type="ECO:0000256" key="3">
    <source>
        <dbReference type="ARBA" id="ARBA00022630"/>
    </source>
</evidence>
<dbReference type="EMBL" id="ARYM01000036">
    <property type="protein sequence ID" value="KCZ96721.1"/>
    <property type="molecule type" value="Genomic_DNA"/>
</dbReference>
<comment type="cofactor">
    <cofactor evidence="1">
        <name>FAD</name>
        <dbReference type="ChEBI" id="CHEBI:57692"/>
    </cofactor>
</comment>
<gene>
    <name evidence="7" type="ORF">HPO_18585</name>
</gene>
<keyword evidence="3" id="KW-0285">Flavoprotein</keyword>
<organism evidence="7 8">
    <name type="scientific">Hyphomonas polymorpha PS728</name>
    <dbReference type="NCBI Taxonomy" id="1280954"/>
    <lineage>
        <taxon>Bacteria</taxon>
        <taxon>Pseudomonadati</taxon>
        <taxon>Pseudomonadota</taxon>
        <taxon>Alphaproteobacteria</taxon>
        <taxon>Hyphomonadales</taxon>
        <taxon>Hyphomonadaceae</taxon>
        <taxon>Hyphomonas</taxon>
    </lineage>
</organism>
<dbReference type="InterPro" id="IPR051473">
    <property type="entry name" value="P2Ox-like"/>
</dbReference>
<dbReference type="OrthoDB" id="9798604at2"/>
<dbReference type="Gene3D" id="3.50.50.60">
    <property type="entry name" value="FAD/NAD(P)-binding domain"/>
    <property type="match status" value="2"/>
</dbReference>
<dbReference type="InterPro" id="IPR036188">
    <property type="entry name" value="FAD/NAD-bd_sf"/>
</dbReference>
<evidence type="ECO:0000313" key="7">
    <source>
        <dbReference type="EMBL" id="KCZ96721.1"/>
    </source>
</evidence>
<dbReference type="PANTHER" id="PTHR42784">
    <property type="entry name" value="PYRANOSE 2-OXIDASE"/>
    <property type="match status" value="1"/>
</dbReference>
<dbReference type="Proteomes" id="UP000027100">
    <property type="component" value="Unassembled WGS sequence"/>
</dbReference>
<dbReference type="InterPro" id="IPR007867">
    <property type="entry name" value="GMC_OxRtase_C"/>
</dbReference>
<evidence type="ECO:0000313" key="8">
    <source>
        <dbReference type="Proteomes" id="UP000027100"/>
    </source>
</evidence>
<evidence type="ECO:0000259" key="6">
    <source>
        <dbReference type="Pfam" id="PF05199"/>
    </source>
</evidence>
<dbReference type="SUPFAM" id="SSF51905">
    <property type="entry name" value="FAD/NAD(P)-binding domain"/>
    <property type="match status" value="1"/>
</dbReference>
<reference evidence="7 8" key="1">
    <citation type="journal article" date="2014" name="Antonie Van Leeuwenhoek">
        <title>Hyphomonas beringensis sp. nov. and Hyphomonas chukchiensis sp. nov., isolated from surface seawater of the Bering Sea and Chukchi Sea.</title>
        <authorList>
            <person name="Li C."/>
            <person name="Lai Q."/>
            <person name="Li G."/>
            <person name="Dong C."/>
            <person name="Wang J."/>
            <person name="Liao Y."/>
            <person name="Shao Z."/>
        </authorList>
    </citation>
    <scope>NUCLEOTIDE SEQUENCE [LARGE SCALE GENOMIC DNA]</scope>
    <source>
        <strain evidence="7 8">PS728</strain>
    </source>
</reference>
<evidence type="ECO:0000256" key="2">
    <source>
        <dbReference type="ARBA" id="ARBA00010790"/>
    </source>
</evidence>
<dbReference type="SUPFAM" id="SSF54373">
    <property type="entry name" value="FAD-linked reductases, C-terminal domain"/>
    <property type="match status" value="1"/>
</dbReference>
<sequence length="519" mass="55377">MTAKYDAIVVGAGAAGGLAAALLCERGLSVLLLDAGSKYPFWKKPLSKSVAATIGSVSDPRLARVLPPRAINAAMKVLRGVGRVRQPVQTECFAWVQKPDGFVDDKDHPYETPPDKPFNWIRSHGVGGRMVVPGHGRQYYRFGETDLGPKTDSPSPWPFGIGELEPWYQQVERRLHLTGAQEGIGYIPDSVITQAIAPSASENVLFESIRSAWPEAPAMLSRYAPPVNFARIAEETGHLTLRAHALAQRVLAGPDGRVSGVEWLDPLTGQRETAEAPLVFLCASSLESTRILLNSSTPEGSLSDQLPALGGYLTDHVMVKAEGVSPALPMSPEVEAGRCVYLPRFDLRAGGNPRDRGYGVQLYATVNVTGSWTTAVAFGESAPAPQNRVSLSKVKTDKWGAPLLRIEMQWGERERALAASMSTALTELFDTIGAKVLVRPDRAAPPGTSVHECGGARLGSDTQTSVLTPHNECWAMPGLYVTDGAALPSQGIQNPTLTIMALTARACAHATGAAAVPAP</sequence>
<dbReference type="AlphaFoldDB" id="A0A062V9C0"/>
<dbReference type="RefSeq" id="WP_035602395.1">
    <property type="nucleotide sequence ID" value="NZ_ARYM01000036.1"/>
</dbReference>
<keyword evidence="5" id="KW-0560">Oxidoreductase</keyword>
<comment type="caution">
    <text evidence="7">The sequence shown here is derived from an EMBL/GenBank/DDBJ whole genome shotgun (WGS) entry which is preliminary data.</text>
</comment>
<dbReference type="STRING" id="1280954.HPO_18585"/>
<feature type="domain" description="Glucose-methanol-choline oxidoreductase C-terminal" evidence="6">
    <location>
        <begin position="383"/>
        <end position="502"/>
    </location>
</feature>
<accession>A0A062V9C0</accession>
<evidence type="ECO:0000256" key="5">
    <source>
        <dbReference type="ARBA" id="ARBA00023002"/>
    </source>
</evidence>
<comment type="similarity">
    <text evidence="2">Belongs to the GMC oxidoreductase family.</text>
</comment>
<dbReference type="PANTHER" id="PTHR42784:SF1">
    <property type="entry name" value="PYRANOSE 2-OXIDASE"/>
    <property type="match status" value="1"/>
</dbReference>
<name>A0A062V9C0_9PROT</name>
<proteinExistence type="inferred from homology"/>
<protein>
    <recommendedName>
        <fullName evidence="6">Glucose-methanol-choline oxidoreductase C-terminal domain-containing protein</fullName>
    </recommendedName>
</protein>
<dbReference type="Pfam" id="PF05199">
    <property type="entry name" value="GMC_oxred_C"/>
    <property type="match status" value="1"/>
</dbReference>
<evidence type="ECO:0000256" key="1">
    <source>
        <dbReference type="ARBA" id="ARBA00001974"/>
    </source>
</evidence>
<keyword evidence="4" id="KW-0274">FAD</keyword>
<dbReference type="PATRIC" id="fig|1280954.3.peg.3739"/>
<keyword evidence="8" id="KW-1185">Reference proteome</keyword>
<dbReference type="eggNOG" id="COG2303">
    <property type="taxonomic scope" value="Bacteria"/>
</dbReference>